<dbReference type="PANTHER" id="PTHR38659">
    <property type="entry name" value="METAL-DEPENDENT PHOSPHOHYDROLASE"/>
    <property type="match status" value="1"/>
</dbReference>
<dbReference type="NCBIfam" id="TIGR00277">
    <property type="entry name" value="HDIG"/>
    <property type="match status" value="1"/>
</dbReference>
<protein>
    <submittedName>
        <fullName evidence="2">HDIG domain-containing protein</fullName>
    </submittedName>
</protein>
<dbReference type="AlphaFoldDB" id="A0A6N3EB58"/>
<feature type="domain" description="HD" evidence="1">
    <location>
        <begin position="22"/>
        <end position="112"/>
    </location>
</feature>
<name>A0A6N3EB58_9FIRM</name>
<dbReference type="Pfam" id="PF01966">
    <property type="entry name" value="HD"/>
    <property type="match status" value="1"/>
</dbReference>
<proteinExistence type="predicted"/>
<evidence type="ECO:0000313" key="2">
    <source>
        <dbReference type="EMBL" id="MCB5445693.1"/>
    </source>
</evidence>
<dbReference type="EMBL" id="CACRUE010000033">
    <property type="protein sequence ID" value="VYU35931.1"/>
    <property type="molecule type" value="Genomic_DNA"/>
</dbReference>
<dbReference type="EMBL" id="JAJBMB010000004">
    <property type="protein sequence ID" value="MCB5445693.1"/>
    <property type="molecule type" value="Genomic_DNA"/>
</dbReference>
<gene>
    <name evidence="3" type="ORF">IBLFYP30_02460</name>
    <name evidence="2" type="ORF">LIP50_05680</name>
</gene>
<evidence type="ECO:0000313" key="3">
    <source>
        <dbReference type="EMBL" id="VYU35931.1"/>
    </source>
</evidence>
<keyword evidence="4" id="KW-1185">Reference proteome</keyword>
<organism evidence="3">
    <name type="scientific">Intestinibacter bartlettii</name>
    <dbReference type="NCBI Taxonomy" id="261299"/>
    <lineage>
        <taxon>Bacteria</taxon>
        <taxon>Bacillati</taxon>
        <taxon>Bacillota</taxon>
        <taxon>Clostridia</taxon>
        <taxon>Peptostreptococcales</taxon>
        <taxon>Peptostreptococcaceae</taxon>
        <taxon>Intestinibacter</taxon>
    </lineage>
</organism>
<evidence type="ECO:0000313" key="4">
    <source>
        <dbReference type="Proteomes" id="UP001299409"/>
    </source>
</evidence>
<accession>A0A6N3EB58</accession>
<dbReference type="InterPro" id="IPR006674">
    <property type="entry name" value="HD_domain"/>
</dbReference>
<reference evidence="3" key="1">
    <citation type="submission" date="2019-11" db="EMBL/GenBank/DDBJ databases">
        <authorList>
            <person name="Feng L."/>
        </authorList>
    </citation>
    <scope>NUCLEOTIDE SEQUENCE</scope>
    <source>
        <strain evidence="3">IbartlettiiLFYP30</strain>
    </source>
</reference>
<dbReference type="InterPro" id="IPR006675">
    <property type="entry name" value="HDIG_dom"/>
</dbReference>
<dbReference type="Proteomes" id="UP001299409">
    <property type="component" value="Unassembled WGS sequence"/>
</dbReference>
<dbReference type="RefSeq" id="WP_007286743.1">
    <property type="nucleotide sequence ID" value="NZ_BAABXU010000001.1"/>
</dbReference>
<evidence type="ECO:0000259" key="1">
    <source>
        <dbReference type="Pfam" id="PF01966"/>
    </source>
</evidence>
<dbReference type="Gene3D" id="1.10.3210.10">
    <property type="entry name" value="Hypothetical protein af1432"/>
    <property type="match status" value="1"/>
</dbReference>
<sequence length="189" mass="21404">MYPTREKAWEIFTEYNKDEHLIKHGLTVEGVMRHFAKLYNGNPDEWGVVGLLHDVDYELYPEEHCKKTIEILNEKGIDEEVIHAIISHGYGLVNDVKPETDMEKVLYTIDELTGLITAAAIMRPSKSVLDITVKSVKKKYKSKGFAAGVNREVIENGCQMLGKELNEVIEETILGMREVAEEIGLKGDI</sequence>
<reference evidence="2 4" key="2">
    <citation type="submission" date="2021-10" db="EMBL/GenBank/DDBJ databases">
        <title>Collection of gut derived symbiotic bacterial strains cultured from healthy donors.</title>
        <authorList>
            <person name="Lin H."/>
            <person name="Littmann E."/>
            <person name="Claire K."/>
            <person name="Pamer E."/>
        </authorList>
    </citation>
    <scope>NUCLEOTIDE SEQUENCE [LARGE SCALE GENOMIC DNA]</scope>
    <source>
        <strain evidence="2 4">MSK.17.68</strain>
    </source>
</reference>
<dbReference type="GeneID" id="89565297"/>
<dbReference type="PANTHER" id="PTHR38659:SF2">
    <property type="entry name" value="HDIG DOMAIN PROTEIN"/>
    <property type="match status" value="1"/>
</dbReference>
<dbReference type="SUPFAM" id="SSF109604">
    <property type="entry name" value="HD-domain/PDEase-like"/>
    <property type="match status" value="1"/>
</dbReference>